<feature type="region of interest" description="Disordered" evidence="1">
    <location>
        <begin position="238"/>
        <end position="623"/>
    </location>
</feature>
<evidence type="ECO:0000256" key="1">
    <source>
        <dbReference type="SAM" id="MobiDB-lite"/>
    </source>
</evidence>
<feature type="compositionally biased region" description="Polar residues" evidence="1">
    <location>
        <begin position="257"/>
        <end position="286"/>
    </location>
</feature>
<organism evidence="2 3">
    <name type="scientific">Coccomyxa viridis</name>
    <dbReference type="NCBI Taxonomy" id="1274662"/>
    <lineage>
        <taxon>Eukaryota</taxon>
        <taxon>Viridiplantae</taxon>
        <taxon>Chlorophyta</taxon>
        <taxon>core chlorophytes</taxon>
        <taxon>Trebouxiophyceae</taxon>
        <taxon>Trebouxiophyceae incertae sedis</taxon>
        <taxon>Coccomyxaceae</taxon>
        <taxon>Coccomyxa</taxon>
    </lineage>
</organism>
<reference evidence="2 3" key="1">
    <citation type="submission" date="2024-06" db="EMBL/GenBank/DDBJ databases">
        <authorList>
            <person name="Kraege A."/>
            <person name="Thomma B."/>
        </authorList>
    </citation>
    <scope>NUCLEOTIDE SEQUENCE [LARGE SCALE GENOMIC DNA]</scope>
</reference>
<feature type="compositionally biased region" description="Low complexity" evidence="1">
    <location>
        <begin position="131"/>
        <end position="145"/>
    </location>
</feature>
<feature type="compositionally biased region" description="Polar residues" evidence="1">
    <location>
        <begin position="403"/>
        <end position="417"/>
    </location>
</feature>
<gene>
    <name evidence="2" type="primary">g12517</name>
    <name evidence="2" type="ORF">VP750_LOCUS11138</name>
</gene>
<feature type="compositionally biased region" description="Basic residues" evidence="1">
    <location>
        <begin position="183"/>
        <end position="196"/>
    </location>
</feature>
<feature type="compositionally biased region" description="Low complexity" evidence="1">
    <location>
        <begin position="557"/>
        <end position="580"/>
    </location>
</feature>
<protein>
    <submittedName>
        <fullName evidence="2">G12517 protein</fullName>
    </submittedName>
</protein>
<feature type="compositionally biased region" description="Basic residues" evidence="1">
    <location>
        <begin position="100"/>
        <end position="118"/>
    </location>
</feature>
<evidence type="ECO:0000313" key="2">
    <source>
        <dbReference type="EMBL" id="CAL5229232.1"/>
    </source>
</evidence>
<keyword evidence="3" id="KW-1185">Reference proteome</keyword>
<proteinExistence type="predicted"/>
<feature type="compositionally biased region" description="Low complexity" evidence="1">
    <location>
        <begin position="202"/>
        <end position="214"/>
    </location>
</feature>
<name>A0ABP1GD77_9CHLO</name>
<dbReference type="Proteomes" id="UP001497392">
    <property type="component" value="Unassembled WGS sequence"/>
</dbReference>
<accession>A0ABP1GD77</accession>
<dbReference type="EMBL" id="CAXHTA020000020">
    <property type="protein sequence ID" value="CAL5229232.1"/>
    <property type="molecule type" value="Genomic_DNA"/>
</dbReference>
<feature type="region of interest" description="Disordered" evidence="1">
    <location>
        <begin position="76"/>
        <end position="223"/>
    </location>
</feature>
<evidence type="ECO:0000313" key="3">
    <source>
        <dbReference type="Proteomes" id="UP001497392"/>
    </source>
</evidence>
<sequence length="723" mass="77496">MSLSTKHAQHKKMPLDSTKLLWGARTCLRGAARRYVSSAATAQQQGASPVRAGLTMVTRHAAAQKSSIARVQATAQKRRAQPQALLAPAMTVGQAPQQTRKPRSRAQKSCSRKLRVGHSSKPTQPDRLRAARAAQQAQSMSQRASTLAQRRSPVSRLSQAAETPLPAFCFQVTGTSPDAQKSRGARARAPTPKKHAHAEEIPAAASDSQPAPQSAEKRLSRRLSEPAMLRVAARKAELARGRAQRADILSQKRGQDGSASATCSQSDEHAQQQPPMQAESRSTPTMGDQPMRASMAAGDQHMPAAQARAEDSSDMEQCSNQGRHSRGSPGTPEQAQEDLGSPHIVDRPPAMQPHHPFMAEPAAGIPQSSLAGEEQPQRQGGAPTQEPGRTGVSPAIPAKHSRSSGCCSMHSTMSSGGPSKRSIEVSAPAAAEQPPRSRGKSESLLAGEPYLSSKENLHPNILKGLTQAKAVRPAPRLGRSSQAPSPLSGVSLPCTDRVATAQEHPAGPERLPSSREALKPLQAHSLSSRDDGHSQPPKAASQAAAEERGPRLRRHAGPAAAPPASAISLCANDSASADAPSARREQQPPSHGATRPAMPAQASEESFHPRRLKTMPRQKPDWREASLEDGHSWLLYTKVLHRRHGGGSADYQTLTLQLPEEKCKQTCPRYGRQTFLQVETKPEDDPNIPFMARLARHQRDRVIKCNGGIAPEEGHKDYKNGLA</sequence>
<comment type="caution">
    <text evidence="2">The sequence shown here is derived from an EMBL/GenBank/DDBJ whole genome shotgun (WGS) entry which is preliminary data.</text>
</comment>
<feature type="compositionally biased region" description="Low complexity" evidence="1">
    <location>
        <begin position="534"/>
        <end position="544"/>
    </location>
</feature>